<proteinExistence type="predicted"/>
<dbReference type="KEGG" id="saga:M5M_13950"/>
<dbReference type="AlphaFoldDB" id="K4KP84"/>
<feature type="chain" id="PRO_5003880856" evidence="1">
    <location>
        <begin position="19"/>
        <end position="89"/>
    </location>
</feature>
<dbReference type="HOGENOM" id="CLU_2452968_0_0_6"/>
<feature type="signal peptide" evidence="1">
    <location>
        <begin position="1"/>
        <end position="18"/>
    </location>
</feature>
<name>K4KP84_SIMAS</name>
<evidence type="ECO:0000256" key="1">
    <source>
        <dbReference type="SAM" id="SignalP"/>
    </source>
</evidence>
<organism evidence="2 3">
    <name type="scientific">Simiduia agarivorans (strain DSM 21679 / JCM 13881 / BCRC 17597 / SA1)</name>
    <dbReference type="NCBI Taxonomy" id="1117647"/>
    <lineage>
        <taxon>Bacteria</taxon>
        <taxon>Pseudomonadati</taxon>
        <taxon>Pseudomonadota</taxon>
        <taxon>Gammaproteobacteria</taxon>
        <taxon>Cellvibrionales</taxon>
        <taxon>Cellvibrionaceae</taxon>
        <taxon>Simiduia</taxon>
    </lineage>
</organism>
<keyword evidence="1" id="KW-0732">Signal</keyword>
<gene>
    <name evidence="2" type="ordered locus">M5M_13950</name>
</gene>
<protein>
    <submittedName>
        <fullName evidence="2">Uncharacterized protein</fullName>
    </submittedName>
</protein>
<sequence>MKKVVFLTILLIGNTSFAEGNDSEFIGDATMLEDGTVVINLVASNSDAEPTVGHSQLIYKTTDLEYENILKHIGGLKVGQNKLVPKWQQ</sequence>
<evidence type="ECO:0000313" key="3">
    <source>
        <dbReference type="Proteomes" id="UP000000466"/>
    </source>
</evidence>
<dbReference type="RefSeq" id="WP_015048086.1">
    <property type="nucleotide sequence ID" value="NC_018868.3"/>
</dbReference>
<dbReference type="EMBL" id="CP003746">
    <property type="protein sequence ID" value="AFU99928.1"/>
    <property type="molecule type" value="Genomic_DNA"/>
</dbReference>
<keyword evidence="3" id="KW-1185">Reference proteome</keyword>
<dbReference type="Proteomes" id="UP000000466">
    <property type="component" value="Chromosome"/>
</dbReference>
<evidence type="ECO:0000313" key="2">
    <source>
        <dbReference type="EMBL" id="AFU99928.1"/>
    </source>
</evidence>
<reference evidence="2 3" key="1">
    <citation type="journal article" date="2013" name="Genome Announc.">
        <title>Complete genome sequence of Simiduia agarivorans SA1(T), a marine bacterium able to degrade a variety of polysaccharides.</title>
        <authorList>
            <person name="Lin S.Y."/>
            <person name="Shieh W.Y."/>
            <person name="Chen J.S."/>
            <person name="Tang S.L."/>
        </authorList>
    </citation>
    <scope>NUCLEOTIDE SEQUENCE [LARGE SCALE GENOMIC DNA]</scope>
    <source>
        <strain evidence="3">DSM 21679 / JCM 13881 / BCRC 17597 / SA1</strain>
    </source>
</reference>
<accession>K4KP84</accession>